<dbReference type="GO" id="GO:0005634">
    <property type="term" value="C:nucleus"/>
    <property type="evidence" value="ECO:0007669"/>
    <property type="project" value="UniProtKB-SubCell"/>
</dbReference>
<dbReference type="InterPro" id="IPR036093">
    <property type="entry name" value="NAC_dom_sf"/>
</dbReference>
<dbReference type="SUPFAM" id="SSF101941">
    <property type="entry name" value="NAC domain"/>
    <property type="match status" value="1"/>
</dbReference>
<keyword evidence="4" id="KW-0804">Transcription</keyword>
<dbReference type="GO" id="GO:0006355">
    <property type="term" value="P:regulation of DNA-templated transcription"/>
    <property type="evidence" value="ECO:0007669"/>
    <property type="project" value="InterPro"/>
</dbReference>
<dbReference type="STRING" id="4533.J3MXD6"/>
<name>J3MXD6_ORYBR</name>
<dbReference type="HOGENOM" id="CLU_071166_0_0_1"/>
<keyword evidence="2" id="KW-0805">Transcription regulation</keyword>
<keyword evidence="3" id="KW-0238">DNA-binding</keyword>
<dbReference type="OMA" id="DMILHGH"/>
<accession>J3MXD6</accession>
<protein>
    <recommendedName>
        <fullName evidence="6">NAC domain-containing protein</fullName>
    </recommendedName>
</protein>
<evidence type="ECO:0000256" key="3">
    <source>
        <dbReference type="ARBA" id="ARBA00023125"/>
    </source>
</evidence>
<dbReference type="PROSITE" id="PS51005">
    <property type="entry name" value="NAC"/>
    <property type="match status" value="1"/>
</dbReference>
<keyword evidence="5" id="KW-0539">Nucleus</keyword>
<dbReference type="InterPro" id="IPR003441">
    <property type="entry name" value="NAC-dom"/>
</dbReference>
<dbReference type="Gene3D" id="2.170.150.80">
    <property type="entry name" value="NAC domain"/>
    <property type="match status" value="1"/>
</dbReference>
<dbReference type="GO" id="GO:0003677">
    <property type="term" value="F:DNA binding"/>
    <property type="evidence" value="ECO:0007669"/>
    <property type="project" value="UniProtKB-KW"/>
</dbReference>
<evidence type="ECO:0000256" key="4">
    <source>
        <dbReference type="ARBA" id="ARBA00023163"/>
    </source>
</evidence>
<dbReference type="Pfam" id="PF02365">
    <property type="entry name" value="NAM"/>
    <property type="match status" value="1"/>
</dbReference>
<evidence type="ECO:0000256" key="1">
    <source>
        <dbReference type="ARBA" id="ARBA00004123"/>
    </source>
</evidence>
<evidence type="ECO:0000313" key="7">
    <source>
        <dbReference type="EnsemblPlants" id="OB09G16650.1"/>
    </source>
</evidence>
<proteinExistence type="predicted"/>
<dbReference type="PANTHER" id="PTHR31744:SF74">
    <property type="entry name" value="OS08G0433500 PROTEIN"/>
    <property type="match status" value="1"/>
</dbReference>
<organism evidence="7">
    <name type="scientific">Oryza brachyantha</name>
    <name type="common">malo sina</name>
    <dbReference type="NCBI Taxonomy" id="4533"/>
    <lineage>
        <taxon>Eukaryota</taxon>
        <taxon>Viridiplantae</taxon>
        <taxon>Streptophyta</taxon>
        <taxon>Embryophyta</taxon>
        <taxon>Tracheophyta</taxon>
        <taxon>Spermatophyta</taxon>
        <taxon>Magnoliopsida</taxon>
        <taxon>Liliopsida</taxon>
        <taxon>Poales</taxon>
        <taxon>Poaceae</taxon>
        <taxon>BOP clade</taxon>
        <taxon>Oryzoideae</taxon>
        <taxon>Oryzeae</taxon>
        <taxon>Oryzinae</taxon>
        <taxon>Oryza</taxon>
    </lineage>
</organism>
<sequence length="275" mass="29394">MAGDGATAISPPLPPGFRFCPTDGDLVAHYLARKAAEAGFTSAAVRDVDLYGAEPWELLPPPPPTRDAAAGPVTGAEEVEERCGYFFCTRSFRCPSGLRTNRATAAGYWKSTGKDKAVRHHDGGDGDVPMRVKKTLVFYRERAPRGEKTSWVMHEYRLLHGGGGGALSSSSPATASVLAGGVRNFIELEQFYLINSNNSKSRALFVGREDTTINSSSGNTNRTQQHLLRDHRNHLLSSPAPAPAVSVDGTAHAGCSFSGANESMAPSDRFNQMAA</sequence>
<feature type="domain" description="NAC" evidence="6">
    <location>
        <begin position="13"/>
        <end position="180"/>
    </location>
</feature>
<dbReference type="Proteomes" id="UP000006038">
    <property type="component" value="Chromosome 9"/>
</dbReference>
<evidence type="ECO:0000259" key="6">
    <source>
        <dbReference type="PROSITE" id="PS51005"/>
    </source>
</evidence>
<dbReference type="PANTHER" id="PTHR31744">
    <property type="entry name" value="PROTEIN CUP-SHAPED COTYLEDON 2-RELATED"/>
    <property type="match status" value="1"/>
</dbReference>
<dbReference type="EnsemblPlants" id="OB09G16650.1">
    <property type="protein sequence ID" value="OB09G16650.1"/>
    <property type="gene ID" value="OB09G16650"/>
</dbReference>
<evidence type="ECO:0000256" key="5">
    <source>
        <dbReference type="ARBA" id="ARBA00023242"/>
    </source>
</evidence>
<comment type="subcellular location">
    <subcellularLocation>
        <location evidence="1">Nucleus</location>
    </subcellularLocation>
</comment>
<dbReference type="eggNOG" id="ENOG502QR2M">
    <property type="taxonomic scope" value="Eukaryota"/>
</dbReference>
<keyword evidence="8" id="KW-1185">Reference proteome</keyword>
<evidence type="ECO:0000313" key="8">
    <source>
        <dbReference type="Proteomes" id="UP000006038"/>
    </source>
</evidence>
<reference evidence="7" key="1">
    <citation type="journal article" date="2013" name="Nat. Commun.">
        <title>Whole-genome sequencing of Oryza brachyantha reveals mechanisms underlying Oryza genome evolution.</title>
        <authorList>
            <person name="Chen J."/>
            <person name="Huang Q."/>
            <person name="Gao D."/>
            <person name="Wang J."/>
            <person name="Lang Y."/>
            <person name="Liu T."/>
            <person name="Li B."/>
            <person name="Bai Z."/>
            <person name="Luis Goicoechea J."/>
            <person name="Liang C."/>
            <person name="Chen C."/>
            <person name="Zhang W."/>
            <person name="Sun S."/>
            <person name="Liao Y."/>
            <person name="Zhang X."/>
            <person name="Yang L."/>
            <person name="Song C."/>
            <person name="Wang M."/>
            <person name="Shi J."/>
            <person name="Liu G."/>
            <person name="Liu J."/>
            <person name="Zhou H."/>
            <person name="Zhou W."/>
            <person name="Yu Q."/>
            <person name="An N."/>
            <person name="Chen Y."/>
            <person name="Cai Q."/>
            <person name="Wang B."/>
            <person name="Liu B."/>
            <person name="Min J."/>
            <person name="Huang Y."/>
            <person name="Wu H."/>
            <person name="Li Z."/>
            <person name="Zhang Y."/>
            <person name="Yin Y."/>
            <person name="Song W."/>
            <person name="Jiang J."/>
            <person name="Jackson S.A."/>
            <person name="Wing R.A."/>
            <person name="Wang J."/>
            <person name="Chen M."/>
        </authorList>
    </citation>
    <scope>NUCLEOTIDE SEQUENCE [LARGE SCALE GENOMIC DNA]</scope>
    <source>
        <strain evidence="7">cv. IRGC 101232</strain>
    </source>
</reference>
<dbReference type="Gramene" id="OB09G16650.1">
    <property type="protein sequence ID" value="OB09G16650.1"/>
    <property type="gene ID" value="OB09G16650"/>
</dbReference>
<evidence type="ECO:0000256" key="2">
    <source>
        <dbReference type="ARBA" id="ARBA00023015"/>
    </source>
</evidence>
<dbReference type="AlphaFoldDB" id="J3MXD6"/>
<reference evidence="7" key="2">
    <citation type="submission" date="2013-04" db="UniProtKB">
        <authorList>
            <consortium name="EnsemblPlants"/>
        </authorList>
    </citation>
    <scope>IDENTIFICATION</scope>
</reference>